<dbReference type="PANTHER" id="PTHR46731">
    <property type="entry name" value="F-BOX ONLY PROTEIN 15"/>
    <property type="match status" value="1"/>
</dbReference>
<feature type="compositionally biased region" description="Polar residues" evidence="3">
    <location>
        <begin position="20"/>
        <end position="31"/>
    </location>
</feature>
<feature type="compositionally biased region" description="Basic and acidic residues" evidence="3">
    <location>
        <begin position="55"/>
        <end position="68"/>
    </location>
</feature>
<feature type="coiled-coil region" evidence="2">
    <location>
        <begin position="807"/>
        <end position="838"/>
    </location>
</feature>
<dbReference type="Gene3D" id="2.130.10.10">
    <property type="entry name" value="YVTN repeat-like/Quinoprotein amine dehydrogenase"/>
    <property type="match status" value="1"/>
</dbReference>
<dbReference type="InterPro" id="IPR015943">
    <property type="entry name" value="WD40/YVTN_repeat-like_dom_sf"/>
</dbReference>
<sequence>MSLDPNTAIKPQDVHASNPHAPQSLSLSAQHEGSIEHPSGGPSRDSTKASNARQPTRDKAKARGEHTHLNNSIDSTVVRVTDASTIEAAISTHDVPIKTLMAAMNASELAPEILMRIFAYLDPIALSRAAAVCRSWAMVARDDATWRAAFATYFSLEAAQAHRAQSIEASATPALRRLTNLSWRQEFQQRVDLLRQWRRSRTPTVLSTPRVDLIKKISLSKQHKVLISATDTYGVASRSNPWTGKVVKGYLDAEGTANGAGNGNPNVEFSPNVTTLNMSSDASEIFWGFRSGEVGMTTMSKQGTNARGAIRSLRFTPRASHAGPVTSIAVPFASDSDGAHGPGRSPERLRQAIAAMGEVASTFVTAGFDGTVRMWSSNRSWPLWTASSSTKTSVSNAISSGTLSRNNAAASAPISALAYDANTGIVAAGSTAGKIFVWTNIDVAALLCIPPEATDPDHLANDSPEPETLEAHSVFLRLSRSIRTTTIDMAPGDGLEVAVASIFIDPFSSLTPKGNTATPDGEDCSLLVHHSGARVLLRHRIFADPNLPVETTILGAAIMDEITAIRPDFEPRLPKPDPRSSSSQTPLTSVYASPILSSTTLSNRPPTLVLGQSVSESYDATSSQYPERKFVCVGTISGSLFLFDYSSTGTPFSSTTQSEWQGITPPRFIGTSQLLPSIAFTAHHTAITTLELTPLHIFVGTSDGTIKVFDSLAGDLIRTINDRTATKHPARMLANGELTQAEAARFRVTQIIADNECLVAAIGHQVLAFKAEPVMSKRAAAAAGYLKTKERGAGKKGVVGETKFALQVELKRDLRDTEAELEAENEERQSEYRKIRNRRGFELEGLSEQEALEYALMLSRDEEAATASNKARVMGGSGYAPGSHASSSRKQIEVPEAAIEDPELADALEQIALAESKAEAEVAYWAACERPPSFYDRPRGSRRASSSASSNKTTDSNHSRIKYRLLEDPSFASDDLDDLDLDPDTEPYLRPSPSPSPSASPYLSGVSSPPSSRAWTILNAAGNDATTPAGGADRWGKNSKVRTVNVPRSARWTLGSPTPAEAAAARSISSSLSSSLAGGGVLSPPELSSPHDFPSMGSSIPGSMSASPNHRDSPGYQSPVFRRSSSSFNAGNAVAGTGIGGSRSPSTFASPGGVSVGPLGKWGKSPNFGPLTSPASQTHPSQQRRYAWTSRQPSYSPATATTSMNHQSSLLAASLRSADIPDDEGKGKGKGKGKGTRRPAQSQTARGCSSVSMSNTTTIDDDGMATEPNHEEREKEKEDMMDEDLKFAIQLSLAEQRSRSET</sequence>
<feature type="compositionally biased region" description="Polar residues" evidence="3">
    <location>
        <begin position="1239"/>
        <end position="1258"/>
    </location>
</feature>
<dbReference type="SMART" id="SM00320">
    <property type="entry name" value="WD40"/>
    <property type="match status" value="3"/>
</dbReference>
<dbReference type="InterPro" id="IPR001680">
    <property type="entry name" value="WD40_rpt"/>
</dbReference>
<feature type="region of interest" description="Disordered" evidence="3">
    <location>
        <begin position="1"/>
        <end position="73"/>
    </location>
</feature>
<dbReference type="Gene3D" id="1.20.1280.50">
    <property type="match status" value="1"/>
</dbReference>
<dbReference type="InterPro" id="IPR036322">
    <property type="entry name" value="WD40_repeat_dom_sf"/>
</dbReference>
<feature type="domain" description="F-box" evidence="4">
    <location>
        <begin position="103"/>
        <end position="149"/>
    </location>
</feature>
<evidence type="ECO:0000256" key="3">
    <source>
        <dbReference type="SAM" id="MobiDB-lite"/>
    </source>
</evidence>
<dbReference type="SMART" id="SM00256">
    <property type="entry name" value="FBOX"/>
    <property type="match status" value="1"/>
</dbReference>
<dbReference type="EMBL" id="HG529714">
    <property type="protein sequence ID" value="CDI56994.1"/>
    <property type="molecule type" value="Genomic_DNA"/>
</dbReference>
<feature type="compositionally biased region" description="Low complexity" evidence="3">
    <location>
        <begin position="1094"/>
        <end position="1108"/>
    </location>
</feature>
<feature type="region of interest" description="Disordered" evidence="3">
    <location>
        <begin position="935"/>
        <end position="1302"/>
    </location>
</feature>
<proteinExistence type="predicted"/>
<name>A0A077REE4_9BASI</name>
<dbReference type="SUPFAM" id="SSF50978">
    <property type="entry name" value="WD40 repeat-like"/>
    <property type="match status" value="1"/>
</dbReference>
<feature type="compositionally biased region" description="Low complexity" evidence="3">
    <location>
        <begin position="1054"/>
        <end position="1076"/>
    </location>
</feature>
<dbReference type="InterPro" id="IPR001810">
    <property type="entry name" value="F-box_dom"/>
</dbReference>
<dbReference type="InterPro" id="IPR036047">
    <property type="entry name" value="F-box-like_dom_sf"/>
</dbReference>
<dbReference type="PANTHER" id="PTHR46731:SF1">
    <property type="entry name" value="F-BOX ONLY PROTEIN 15"/>
    <property type="match status" value="1"/>
</dbReference>
<feature type="region of interest" description="Disordered" evidence="3">
    <location>
        <begin position="568"/>
        <end position="587"/>
    </location>
</feature>
<dbReference type="PROSITE" id="PS50181">
    <property type="entry name" value="FBOX"/>
    <property type="match status" value="1"/>
</dbReference>
<feature type="compositionally biased region" description="Polar residues" evidence="3">
    <location>
        <begin position="1005"/>
        <end position="1014"/>
    </location>
</feature>
<evidence type="ECO:0000256" key="1">
    <source>
        <dbReference type="PROSITE-ProRule" id="PRU00221"/>
    </source>
</evidence>
<feature type="compositionally biased region" description="Polar residues" evidence="3">
    <location>
        <begin position="1173"/>
        <end position="1207"/>
    </location>
</feature>
<keyword evidence="1" id="KW-0853">WD repeat</keyword>
<feature type="compositionally biased region" description="Basic and acidic residues" evidence="3">
    <location>
        <begin position="1268"/>
        <end position="1286"/>
    </location>
</feature>
<dbReference type="Pfam" id="PF12937">
    <property type="entry name" value="F-box-like"/>
    <property type="match status" value="1"/>
</dbReference>
<feature type="compositionally biased region" description="Basic residues" evidence="3">
    <location>
        <begin position="1228"/>
        <end position="1237"/>
    </location>
</feature>
<feature type="compositionally biased region" description="Basic and acidic residues" evidence="3">
    <location>
        <begin position="568"/>
        <end position="578"/>
    </location>
</feature>
<evidence type="ECO:0000259" key="4">
    <source>
        <dbReference type="PROSITE" id="PS50181"/>
    </source>
</evidence>
<feature type="compositionally biased region" description="Low complexity" evidence="3">
    <location>
        <begin position="1208"/>
        <end position="1218"/>
    </location>
</feature>
<reference evidence="5" key="1">
    <citation type="journal article" date="2014" name="Genome Biol. Evol.">
        <title>Gene Loss Rather Than Gene Gain Is Associated with a Host Jump from Monocots to Dicots in the Smut Fungus Melanopsichium pennsylvanicum.</title>
        <authorList>
            <person name="Sharma R."/>
            <person name="Mishra B."/>
            <person name="Runge F."/>
            <person name="Thines M."/>
        </authorList>
    </citation>
    <scope>NUCLEOTIDE SEQUENCE</scope>
    <source>
        <strain evidence="5">4</strain>
    </source>
</reference>
<protein>
    <submittedName>
        <fullName evidence="5">Cdc4 and related f-box and wd-40 proteins</fullName>
    </submittedName>
</protein>
<dbReference type="InterPro" id="IPR011044">
    <property type="entry name" value="Quino_amine_DH_bsu"/>
</dbReference>
<dbReference type="GO" id="GO:0019005">
    <property type="term" value="C:SCF ubiquitin ligase complex"/>
    <property type="evidence" value="ECO:0007669"/>
    <property type="project" value="TreeGrafter"/>
</dbReference>
<dbReference type="SUPFAM" id="SSF81383">
    <property type="entry name" value="F-box domain"/>
    <property type="match status" value="1"/>
</dbReference>
<dbReference type="PROSITE" id="PS50082">
    <property type="entry name" value="WD_REPEATS_2"/>
    <property type="match status" value="1"/>
</dbReference>
<accession>A0A077REE4</accession>
<keyword evidence="2" id="KW-0175">Coiled coil</keyword>
<dbReference type="SUPFAM" id="SSF50969">
    <property type="entry name" value="YVTN repeat-like/Quinoprotein amine dehydrogenase"/>
    <property type="match status" value="1"/>
</dbReference>
<organism evidence="5">
    <name type="scientific">Melanopsichium pennsylvanicum 4</name>
    <dbReference type="NCBI Taxonomy" id="1398559"/>
    <lineage>
        <taxon>Eukaryota</taxon>
        <taxon>Fungi</taxon>
        <taxon>Dikarya</taxon>
        <taxon>Basidiomycota</taxon>
        <taxon>Ustilaginomycotina</taxon>
        <taxon>Ustilaginomycetes</taxon>
        <taxon>Ustilaginales</taxon>
        <taxon>Ustilaginaceae</taxon>
        <taxon>Melanopsichium</taxon>
    </lineage>
</organism>
<evidence type="ECO:0000256" key="2">
    <source>
        <dbReference type="SAM" id="Coils"/>
    </source>
</evidence>
<feature type="repeat" description="WD" evidence="1">
    <location>
        <begin position="680"/>
        <end position="719"/>
    </location>
</feature>
<evidence type="ECO:0000313" key="5">
    <source>
        <dbReference type="EMBL" id="CDI56994.1"/>
    </source>
</evidence>
<feature type="compositionally biased region" description="Acidic residues" evidence="3">
    <location>
        <begin position="974"/>
        <end position="985"/>
    </location>
</feature>